<protein>
    <submittedName>
        <fullName evidence="3">Caspase domain-containing protein</fullName>
    </submittedName>
</protein>
<evidence type="ECO:0000313" key="3">
    <source>
        <dbReference type="EMBL" id="RWX50680.1"/>
    </source>
</evidence>
<dbReference type="EMBL" id="MTKR01000038">
    <property type="protein sequence ID" value="RWX50680.1"/>
    <property type="molecule type" value="Genomic_DNA"/>
</dbReference>
<evidence type="ECO:0000259" key="2">
    <source>
        <dbReference type="Pfam" id="PF14326"/>
    </source>
</evidence>
<dbReference type="PANTHER" id="PTHR48104:SF30">
    <property type="entry name" value="METACASPASE-1"/>
    <property type="match status" value="1"/>
</dbReference>
<dbReference type="GO" id="GO:0006508">
    <property type="term" value="P:proteolysis"/>
    <property type="evidence" value="ECO:0007669"/>
    <property type="project" value="InterPro"/>
</dbReference>
<dbReference type="GO" id="GO:0005737">
    <property type="term" value="C:cytoplasm"/>
    <property type="evidence" value="ECO:0007669"/>
    <property type="project" value="TreeGrafter"/>
</dbReference>
<sequence length="428" mass="48127">KKGNIRKLLNSSATRKNILHELRNWLGKSTDKELFLYYSGHGWHQKDTDGDEKDGKDETIAPYDTLPKPKERVVENMISDDEIAAVVKQLQDRKLIFIFDSCHSGTVSRGISTQQQESEDGVKFTKSLDPFSFTPQRTRGFVAKPSKALRREGGFVQGNDHITVWSAASSSQKAFTDIETKSGSVFTNRFIKGMQELKADYNRDGIVTNSEQLSYLRKESEAFCKRNRKACKLGLTPMLEIANGLYGSSLTPKRKKKTTSRVSLQSDVESLLPGKNSAQVSLRIREGRRLRLGDTVTIECRSNKSGYLILLDINAKGEMLQIFPNRYSTPTANNFVPAHRAVVIPGPDWGFTIEAQPPLGKSKLIAIFTEDKVEMNDLLGMHKDLEVIAEPTTYLADVTRRLQSVWVGDEVNRAVRWSKAVFEYSIGQ</sequence>
<evidence type="ECO:0000259" key="1">
    <source>
        <dbReference type="Pfam" id="PF00656"/>
    </source>
</evidence>
<proteinExistence type="predicted"/>
<dbReference type="Pfam" id="PF00656">
    <property type="entry name" value="Peptidase_C14"/>
    <property type="match status" value="1"/>
</dbReference>
<dbReference type="PANTHER" id="PTHR48104">
    <property type="entry name" value="METACASPASE-4"/>
    <property type="match status" value="1"/>
</dbReference>
<dbReference type="InterPro" id="IPR050452">
    <property type="entry name" value="Metacaspase"/>
</dbReference>
<feature type="domain" description="Peptidase C14 caspase" evidence="1">
    <location>
        <begin position="13"/>
        <end position="199"/>
    </location>
</feature>
<evidence type="ECO:0000313" key="4">
    <source>
        <dbReference type="Proteomes" id="UP000287615"/>
    </source>
</evidence>
<dbReference type="InterPro" id="IPR025493">
    <property type="entry name" value="DUF4384"/>
</dbReference>
<dbReference type="Pfam" id="PF14326">
    <property type="entry name" value="DUF4384"/>
    <property type="match status" value="1"/>
</dbReference>
<dbReference type="InterPro" id="IPR029030">
    <property type="entry name" value="Caspase-like_dom_sf"/>
</dbReference>
<comment type="caution">
    <text evidence="3">The sequence shown here is derived from an EMBL/GenBank/DDBJ whole genome shotgun (WGS) entry which is preliminary data.</text>
</comment>
<organism evidence="3 4">
    <name type="scientific">Candidatus Electrothrix marina</name>
    <dbReference type="NCBI Taxonomy" id="1859130"/>
    <lineage>
        <taxon>Bacteria</taxon>
        <taxon>Pseudomonadati</taxon>
        <taxon>Thermodesulfobacteriota</taxon>
        <taxon>Desulfobulbia</taxon>
        <taxon>Desulfobulbales</taxon>
        <taxon>Desulfobulbaceae</taxon>
        <taxon>Candidatus Electrothrix</taxon>
    </lineage>
</organism>
<gene>
    <name evidence="3" type="ORF">VU00_10381</name>
</gene>
<reference evidence="3 4" key="1">
    <citation type="submission" date="2017-01" db="EMBL/GenBank/DDBJ databases">
        <title>The cable genome- insights into the physiology and evolution of filamentous bacteria capable of sulfide oxidation via long distance electron transfer.</title>
        <authorList>
            <person name="Schreiber L."/>
            <person name="Bjerg J.T."/>
            <person name="Boggild A."/>
            <person name="Van De Vossenberg J."/>
            <person name="Meysman F."/>
            <person name="Nielsen L.P."/>
            <person name="Schramm A."/>
            <person name="Kjeldsen K.U."/>
        </authorList>
    </citation>
    <scope>NUCLEOTIDE SEQUENCE [LARGE SCALE GENOMIC DNA]</scope>
    <source>
        <strain evidence="3">A3</strain>
    </source>
</reference>
<dbReference type="Proteomes" id="UP000287615">
    <property type="component" value="Unassembled WGS sequence"/>
</dbReference>
<dbReference type="Gene3D" id="3.40.50.1460">
    <property type="match status" value="1"/>
</dbReference>
<accession>A0A3S3R4Z3</accession>
<feature type="non-terminal residue" evidence="3">
    <location>
        <position position="1"/>
    </location>
</feature>
<name>A0A3S3R4Z3_9BACT</name>
<dbReference type="InterPro" id="IPR011600">
    <property type="entry name" value="Pept_C14_caspase"/>
</dbReference>
<dbReference type="AlphaFoldDB" id="A0A3S3R4Z3"/>
<dbReference type="GO" id="GO:0004197">
    <property type="term" value="F:cysteine-type endopeptidase activity"/>
    <property type="evidence" value="ECO:0007669"/>
    <property type="project" value="InterPro"/>
</dbReference>
<feature type="domain" description="DUF4384" evidence="2">
    <location>
        <begin position="290"/>
        <end position="371"/>
    </location>
</feature>
<dbReference type="SUPFAM" id="SSF52129">
    <property type="entry name" value="Caspase-like"/>
    <property type="match status" value="1"/>
</dbReference>